<feature type="domain" description="Transglycosylase SLT" evidence="3">
    <location>
        <begin position="4"/>
        <end position="96"/>
    </location>
</feature>
<organism evidence="4 5">
    <name type="scientific">Streptomyces typhae</name>
    <dbReference type="NCBI Taxonomy" id="2681492"/>
    <lineage>
        <taxon>Bacteria</taxon>
        <taxon>Bacillati</taxon>
        <taxon>Actinomycetota</taxon>
        <taxon>Actinomycetes</taxon>
        <taxon>Kitasatosporales</taxon>
        <taxon>Streptomycetaceae</taxon>
        <taxon>Streptomyces</taxon>
    </lineage>
</organism>
<gene>
    <name evidence="4" type="ORF">GPA10_22340</name>
</gene>
<name>A0A6L6X0U2_9ACTN</name>
<sequence length="551" mass="58029">MSDLNLVLHRIGVESGGNPRAINLWDSNAQAGYPSQGLLQTIPQTFAAYAGPYRSRGITDPLASIYAGLNYATHRYGRNWRKALSGIKGYATGTGSRGATPGWAWVGEEGPELVDFSGGETVLTHEDSVMSAGSVRRGYAAGTNKGGRTSGIAAEAEKGVSQLNSAVTKLYAIVKQAFTSNRIGSGTANSLNKWLDKENKALQELVKDRTKLATKLKDANAKLNEVKSKESEMAKSISDKATQERSLTSLFNSEGVSVSSAISGLKSRLADIKSFTSNIAKLGDRGFSDDIIAEIADAGPVEGGAMAKELLTATKVQVREFTSAYKAIGSASTSLGKSVAKSYYAAGKEAAQSLVDGLGAKDKKLIKSIEKIAATIVSTLRKKLKVTSKTPVSSSLASLLTWLTGDGQAVKGGGSTGTKKKTTRTTTTYSTDGKGRRVVTVTTTTNDPAKGTSTTVTKRTVGGKTTTSTRVSRIKGYATGTRSAARGIALVGERGPELVDFKGGERVYTARETASMAGGPRYEIHVHEAKSENTTQSVLRAMQYAEVMAGM</sequence>
<keyword evidence="5" id="KW-1185">Reference proteome</keyword>
<dbReference type="InterPro" id="IPR008258">
    <property type="entry name" value="Transglycosylase_SLT_dom_1"/>
</dbReference>
<dbReference type="CDD" id="cd13402">
    <property type="entry name" value="LT_TF-like"/>
    <property type="match status" value="1"/>
</dbReference>
<evidence type="ECO:0000256" key="1">
    <source>
        <dbReference type="SAM" id="Coils"/>
    </source>
</evidence>
<evidence type="ECO:0000313" key="5">
    <source>
        <dbReference type="Proteomes" id="UP000483802"/>
    </source>
</evidence>
<feature type="coiled-coil region" evidence="1">
    <location>
        <begin position="195"/>
        <end position="229"/>
    </location>
</feature>
<dbReference type="SUPFAM" id="SSF53955">
    <property type="entry name" value="Lysozyme-like"/>
    <property type="match status" value="1"/>
</dbReference>
<evidence type="ECO:0000313" key="4">
    <source>
        <dbReference type="EMBL" id="MVO87425.1"/>
    </source>
</evidence>
<dbReference type="EMBL" id="WPNZ01000012">
    <property type="protein sequence ID" value="MVO87425.1"/>
    <property type="molecule type" value="Genomic_DNA"/>
</dbReference>
<comment type="caution">
    <text evidence="4">The sequence shown here is derived from an EMBL/GenBank/DDBJ whole genome shotgun (WGS) entry which is preliminary data.</text>
</comment>
<dbReference type="Pfam" id="PF01464">
    <property type="entry name" value="SLT"/>
    <property type="match status" value="1"/>
</dbReference>
<evidence type="ECO:0000256" key="2">
    <source>
        <dbReference type="SAM" id="MobiDB-lite"/>
    </source>
</evidence>
<dbReference type="Gene3D" id="1.10.530.10">
    <property type="match status" value="1"/>
</dbReference>
<dbReference type="InterPro" id="IPR023346">
    <property type="entry name" value="Lysozyme-like_dom_sf"/>
</dbReference>
<reference evidence="4 5" key="1">
    <citation type="submission" date="2019-11" db="EMBL/GenBank/DDBJ databases">
        <title>Streptomyces typhae sp. nov., a novel endophytic actinomycete isolated from the root of cattail pollen (Typha angustifolia L.).</title>
        <authorList>
            <person name="Peng C."/>
        </authorList>
    </citation>
    <scope>NUCLEOTIDE SEQUENCE [LARGE SCALE GENOMIC DNA]</scope>
    <source>
        <strain evidence="5">p1417</strain>
    </source>
</reference>
<protein>
    <submittedName>
        <fullName evidence="4">Transglycosylase SLT domain-containing protein</fullName>
    </submittedName>
</protein>
<feature type="region of interest" description="Disordered" evidence="2">
    <location>
        <begin position="411"/>
        <end position="431"/>
    </location>
</feature>
<proteinExistence type="predicted"/>
<accession>A0A6L6X0U2</accession>
<dbReference type="AlphaFoldDB" id="A0A6L6X0U2"/>
<dbReference type="Proteomes" id="UP000483802">
    <property type="component" value="Unassembled WGS sequence"/>
</dbReference>
<evidence type="ECO:0000259" key="3">
    <source>
        <dbReference type="Pfam" id="PF01464"/>
    </source>
</evidence>
<keyword evidence="1" id="KW-0175">Coiled coil</keyword>